<dbReference type="EMBL" id="VMGL01000017">
    <property type="protein sequence ID" value="TSC97076.1"/>
    <property type="molecule type" value="Genomic_DNA"/>
</dbReference>
<dbReference type="Proteomes" id="UP000318711">
    <property type="component" value="Unassembled WGS sequence"/>
</dbReference>
<dbReference type="SMART" id="SM00418">
    <property type="entry name" value="HTH_ARSR"/>
    <property type="match status" value="1"/>
</dbReference>
<evidence type="ECO:0000313" key="3">
    <source>
        <dbReference type="Proteomes" id="UP000318711"/>
    </source>
</evidence>
<dbReference type="SUPFAM" id="SSF46785">
    <property type="entry name" value="Winged helix' DNA-binding domain"/>
    <property type="match status" value="1"/>
</dbReference>
<dbReference type="AlphaFoldDB" id="A0A554LW42"/>
<organism evidence="2 3">
    <name type="scientific">Candidatus Berkelbacteria bacterium Licking1014_2</name>
    <dbReference type="NCBI Taxonomy" id="2017146"/>
    <lineage>
        <taxon>Bacteria</taxon>
        <taxon>Candidatus Berkelbacteria</taxon>
    </lineage>
</organism>
<dbReference type="GO" id="GO:0003700">
    <property type="term" value="F:DNA-binding transcription factor activity"/>
    <property type="evidence" value="ECO:0007669"/>
    <property type="project" value="InterPro"/>
</dbReference>
<evidence type="ECO:0000313" key="2">
    <source>
        <dbReference type="EMBL" id="TSC97076.1"/>
    </source>
</evidence>
<feature type="domain" description="HTH arsR-type" evidence="1">
    <location>
        <begin position="1"/>
        <end position="93"/>
    </location>
</feature>
<comment type="caution">
    <text evidence="2">The sequence shown here is derived from an EMBL/GenBank/DDBJ whole genome shotgun (WGS) entry which is preliminary data.</text>
</comment>
<protein>
    <recommendedName>
        <fullName evidence="1">HTH arsR-type domain-containing protein</fullName>
    </recommendedName>
</protein>
<dbReference type="PROSITE" id="PS50987">
    <property type="entry name" value="HTH_ARSR_2"/>
    <property type="match status" value="1"/>
</dbReference>
<accession>A0A554LW42</accession>
<gene>
    <name evidence="2" type="ORF">CEN88_194</name>
</gene>
<reference evidence="2 3" key="1">
    <citation type="submission" date="2017-07" db="EMBL/GenBank/DDBJ databases">
        <title>Mechanisms for carbon and nitrogen cycling indicate functional differentiation within the Candidate Phyla Radiation.</title>
        <authorList>
            <person name="Danczak R.E."/>
            <person name="Johnston M.D."/>
            <person name="Kenah C."/>
            <person name="Slattery M."/>
            <person name="Wrighton K.C."/>
            <person name="Wilkins M.J."/>
        </authorList>
    </citation>
    <scope>NUCLEOTIDE SEQUENCE [LARGE SCALE GENOMIC DNA]</scope>
    <source>
        <strain evidence="2">Licking1014_2</strain>
    </source>
</reference>
<dbReference type="Gene3D" id="1.10.10.10">
    <property type="entry name" value="Winged helix-like DNA-binding domain superfamily/Winged helix DNA-binding domain"/>
    <property type="match status" value="1"/>
</dbReference>
<dbReference type="InterPro" id="IPR036390">
    <property type="entry name" value="WH_DNA-bd_sf"/>
</dbReference>
<dbReference type="InterPro" id="IPR011991">
    <property type="entry name" value="ArsR-like_HTH"/>
</dbReference>
<name>A0A554LW42_9BACT</name>
<dbReference type="CDD" id="cd00090">
    <property type="entry name" value="HTH_ARSR"/>
    <property type="match status" value="1"/>
</dbReference>
<dbReference type="PRINTS" id="PR00778">
    <property type="entry name" value="HTHARSR"/>
</dbReference>
<dbReference type="InterPro" id="IPR001845">
    <property type="entry name" value="HTH_ArsR_DNA-bd_dom"/>
</dbReference>
<proteinExistence type="predicted"/>
<dbReference type="InterPro" id="IPR036388">
    <property type="entry name" value="WH-like_DNA-bd_sf"/>
</dbReference>
<dbReference type="Pfam" id="PF13412">
    <property type="entry name" value="HTH_24"/>
    <property type="match status" value="1"/>
</dbReference>
<sequence>MNQKESKRIERYFKGTANHYRLRILEIISRQDGITTEKIAENLDANFKTISEHTRRLVNAGLINKKYTGRCVQHSLSPYGQRFREFIKTFQHS</sequence>
<evidence type="ECO:0000259" key="1">
    <source>
        <dbReference type="PROSITE" id="PS50987"/>
    </source>
</evidence>